<keyword evidence="5" id="KW-1185">Reference proteome</keyword>
<proteinExistence type="inferred from homology"/>
<name>A0ABW9XRV5_9BACL</name>
<evidence type="ECO:0000313" key="4">
    <source>
        <dbReference type="EMBL" id="NBD25360.1"/>
    </source>
</evidence>
<evidence type="ECO:0000256" key="1">
    <source>
        <dbReference type="ARBA" id="ARBA00005662"/>
    </source>
</evidence>
<organism evidence="4 5">
    <name type="scientific">Paenibacillus glycinis</name>
    <dbReference type="NCBI Taxonomy" id="2697035"/>
    <lineage>
        <taxon>Bacteria</taxon>
        <taxon>Bacillati</taxon>
        <taxon>Bacillota</taxon>
        <taxon>Bacilli</taxon>
        <taxon>Bacillales</taxon>
        <taxon>Paenibacillaceae</taxon>
        <taxon>Paenibacillus</taxon>
    </lineage>
</organism>
<comment type="similarity">
    <text evidence="1">Belongs to the CapA family.</text>
</comment>
<comment type="caution">
    <text evidence="4">The sequence shown here is derived from an EMBL/GenBank/DDBJ whole genome shotgun (WGS) entry which is preliminary data.</text>
</comment>
<feature type="domain" description="Capsule synthesis protein CapA" evidence="3">
    <location>
        <begin position="33"/>
        <end position="298"/>
    </location>
</feature>
<protein>
    <submittedName>
        <fullName evidence="4">CapA family protein</fullName>
    </submittedName>
</protein>
<dbReference type="InterPro" id="IPR019079">
    <property type="entry name" value="Capsule_synth_CapA"/>
</dbReference>
<dbReference type="EMBL" id="JAAAMV010000012">
    <property type="protein sequence ID" value="NBD25360.1"/>
    <property type="molecule type" value="Genomic_DNA"/>
</dbReference>
<dbReference type="PANTHER" id="PTHR33393">
    <property type="entry name" value="POLYGLUTAMINE SYNTHESIS ACCESSORY PROTEIN RV0574C-RELATED"/>
    <property type="match status" value="1"/>
</dbReference>
<dbReference type="InterPro" id="IPR029052">
    <property type="entry name" value="Metallo-depent_PP-like"/>
</dbReference>
<dbReference type="SMART" id="SM00854">
    <property type="entry name" value="PGA_cap"/>
    <property type="match status" value="1"/>
</dbReference>
<evidence type="ECO:0000313" key="5">
    <source>
        <dbReference type="Proteomes" id="UP000665561"/>
    </source>
</evidence>
<evidence type="ECO:0000256" key="2">
    <source>
        <dbReference type="SAM" id="MobiDB-lite"/>
    </source>
</evidence>
<dbReference type="Pfam" id="PF09587">
    <property type="entry name" value="PGA_cap"/>
    <property type="match status" value="1"/>
</dbReference>
<gene>
    <name evidence="4" type="ORF">GT019_15870</name>
</gene>
<dbReference type="Proteomes" id="UP000665561">
    <property type="component" value="Unassembled WGS sequence"/>
</dbReference>
<dbReference type="Gene3D" id="3.60.21.10">
    <property type="match status" value="1"/>
</dbReference>
<dbReference type="PANTHER" id="PTHR33393:SF12">
    <property type="entry name" value="CAPSULE BIOSYNTHESIS PROTEIN CAPA"/>
    <property type="match status" value="1"/>
</dbReference>
<dbReference type="InterPro" id="IPR052169">
    <property type="entry name" value="CW_Biosynth-Accessory"/>
</dbReference>
<reference evidence="4 5" key="1">
    <citation type="submission" date="2020-01" db="EMBL/GenBank/DDBJ databases">
        <title>Paenibacillus soybeanensis sp. nov. isolated from the nodules of soybean (Glycine max(L.) Merr).</title>
        <authorList>
            <person name="Wang H."/>
        </authorList>
    </citation>
    <scope>NUCLEOTIDE SEQUENCE [LARGE SCALE GENOMIC DNA]</scope>
    <source>
        <strain evidence="4 5">T1</strain>
    </source>
</reference>
<dbReference type="RefSeq" id="WP_161744173.1">
    <property type="nucleotide sequence ID" value="NZ_JAAAMV010000012.1"/>
</dbReference>
<accession>A0ABW9XRV5</accession>
<dbReference type="CDD" id="cd07381">
    <property type="entry name" value="MPP_CapA"/>
    <property type="match status" value="1"/>
</dbReference>
<dbReference type="SUPFAM" id="SSF56300">
    <property type="entry name" value="Metallo-dependent phosphatases"/>
    <property type="match status" value="1"/>
</dbReference>
<sequence length="393" mass="42923">MNEIAANATTAVETKDSAEPVPGHARHARKEIVVAAVGDLLMKPLLIRTVRTSSPAKGDAAYAFDQVFEPVARYLREADLTIGNLETTFSGGTDERSYTTTIRNPKNRNPVFNCPDAFAPALKAAGFGVLATANNHCMDYGVRGLKRTLEVLDKHGIAHVGTYRGNEESRSLCIRNVEGIRVGILSYTRGTNGVPVPKGQPAGVKKIVPSLIKKQMKRLRAKSDFIIVCMHFGSEYHRRPNAGQKRMVRFLFRQGADVILGAHPHVLQPAVCRSVTDIDGRTRKRFAIYSLGNFISTRLHGKDAALTGLILRLTIRGTAGGSAELSKVDFIPTWVSLAKNGKRTRCRVVPLPRALQEPNGYASGQANRMRRAYRGTVLLYKGVMSPHGESPSG</sequence>
<feature type="region of interest" description="Disordered" evidence="2">
    <location>
        <begin position="1"/>
        <end position="25"/>
    </location>
</feature>
<evidence type="ECO:0000259" key="3">
    <source>
        <dbReference type="SMART" id="SM00854"/>
    </source>
</evidence>